<evidence type="ECO:0000313" key="2">
    <source>
        <dbReference type="Proteomes" id="UP000199657"/>
    </source>
</evidence>
<name>A0A1H8SAU8_9GAMM</name>
<dbReference type="RefSeq" id="WP_091641697.1">
    <property type="nucleotide sequence ID" value="NZ_FOEG01000002.1"/>
</dbReference>
<dbReference type="OrthoDB" id="6386565at2"/>
<evidence type="ECO:0000313" key="1">
    <source>
        <dbReference type="EMBL" id="SEO75313.1"/>
    </source>
</evidence>
<proteinExistence type="predicted"/>
<dbReference type="Proteomes" id="UP000199657">
    <property type="component" value="Unassembled WGS sequence"/>
</dbReference>
<sequence length="112" mass="12571">MKVKQLIEAWETSAGERRTATTYAVHLPIHDAAKIAALREMYPGRSEEDLITDLLSAALDDLEAGFPYIQGKQVIAEDDQGDPIYEDAGTTPRFNALTRKHLERLQREQDSS</sequence>
<dbReference type="STRING" id="406100.SAMN04488052_102617"/>
<organism evidence="1 2">
    <name type="scientific">Aquisalimonas asiatica</name>
    <dbReference type="NCBI Taxonomy" id="406100"/>
    <lineage>
        <taxon>Bacteria</taxon>
        <taxon>Pseudomonadati</taxon>
        <taxon>Pseudomonadota</taxon>
        <taxon>Gammaproteobacteria</taxon>
        <taxon>Chromatiales</taxon>
        <taxon>Ectothiorhodospiraceae</taxon>
        <taxon>Aquisalimonas</taxon>
    </lineage>
</organism>
<protein>
    <recommendedName>
        <fullName evidence="3">Type 1 pili tip component</fullName>
    </recommendedName>
</protein>
<gene>
    <name evidence="1" type="ORF">SAMN04488052_102617</name>
</gene>
<accession>A0A1H8SAU8</accession>
<reference evidence="1 2" key="1">
    <citation type="submission" date="2016-10" db="EMBL/GenBank/DDBJ databases">
        <authorList>
            <person name="de Groot N.N."/>
        </authorList>
    </citation>
    <scope>NUCLEOTIDE SEQUENCE [LARGE SCALE GENOMIC DNA]</scope>
    <source>
        <strain evidence="1 2">CGMCC 1.6291</strain>
    </source>
</reference>
<evidence type="ECO:0008006" key="3">
    <source>
        <dbReference type="Google" id="ProtNLM"/>
    </source>
</evidence>
<dbReference type="EMBL" id="FOEG01000002">
    <property type="protein sequence ID" value="SEO75313.1"/>
    <property type="molecule type" value="Genomic_DNA"/>
</dbReference>
<keyword evidence="2" id="KW-1185">Reference proteome</keyword>
<dbReference type="AlphaFoldDB" id="A0A1H8SAU8"/>